<organism evidence="2 3">
    <name type="scientific">Sanguibacter suaedae</name>
    <dbReference type="NCBI Taxonomy" id="2795737"/>
    <lineage>
        <taxon>Bacteria</taxon>
        <taxon>Bacillati</taxon>
        <taxon>Actinomycetota</taxon>
        <taxon>Actinomycetes</taxon>
        <taxon>Micrococcales</taxon>
        <taxon>Sanguibacteraceae</taxon>
        <taxon>Sanguibacter</taxon>
    </lineage>
</organism>
<dbReference type="InterPro" id="IPR027843">
    <property type="entry name" value="DUF4440"/>
</dbReference>
<dbReference type="Pfam" id="PF14534">
    <property type="entry name" value="DUF4440"/>
    <property type="match status" value="1"/>
</dbReference>
<dbReference type="Proteomes" id="UP000602087">
    <property type="component" value="Unassembled WGS sequence"/>
</dbReference>
<keyword evidence="3" id="KW-1185">Reference proteome</keyword>
<evidence type="ECO:0000313" key="3">
    <source>
        <dbReference type="Proteomes" id="UP000602087"/>
    </source>
</evidence>
<dbReference type="Gene3D" id="3.10.450.50">
    <property type="match status" value="1"/>
</dbReference>
<proteinExistence type="predicted"/>
<name>A0A934I9J5_9MICO</name>
<reference evidence="2" key="1">
    <citation type="submission" date="2020-12" db="EMBL/GenBank/DDBJ databases">
        <title>Sanguibacter suaedae sp. nov., isolated from Suaeda aralocaspica.</title>
        <authorList>
            <person name="Ma Q."/>
        </authorList>
    </citation>
    <scope>NUCLEOTIDE SEQUENCE</scope>
    <source>
        <strain evidence="2">YZGR15</strain>
    </source>
</reference>
<feature type="domain" description="DUF4440" evidence="1">
    <location>
        <begin position="11"/>
        <end position="109"/>
    </location>
</feature>
<accession>A0A934I9J5</accession>
<sequence>MTTTLGLDDLLTLERRGWDSLCRSEGGTFYGRLMTADAVMVLTNGTMLDRPTVTATLDGSPPWASYELTDARLVPVDDRTTALVYRASASREGEGEPFVALMTSLYTLVDDSPRLALYQQTTITH</sequence>
<dbReference type="InterPro" id="IPR032710">
    <property type="entry name" value="NTF2-like_dom_sf"/>
</dbReference>
<gene>
    <name evidence="2" type="ORF">JAV76_01650</name>
</gene>
<dbReference type="RefSeq" id="WP_198732268.1">
    <property type="nucleotide sequence ID" value="NZ_JAEINH010000001.1"/>
</dbReference>
<protein>
    <submittedName>
        <fullName evidence="2">Nuclear transport factor 2 family protein</fullName>
    </submittedName>
</protein>
<dbReference type="SUPFAM" id="SSF54427">
    <property type="entry name" value="NTF2-like"/>
    <property type="match status" value="1"/>
</dbReference>
<evidence type="ECO:0000259" key="1">
    <source>
        <dbReference type="Pfam" id="PF14534"/>
    </source>
</evidence>
<comment type="caution">
    <text evidence="2">The sequence shown here is derived from an EMBL/GenBank/DDBJ whole genome shotgun (WGS) entry which is preliminary data.</text>
</comment>
<dbReference type="EMBL" id="JAEINH010000001">
    <property type="protein sequence ID" value="MBI9113715.1"/>
    <property type="molecule type" value="Genomic_DNA"/>
</dbReference>
<dbReference type="AlphaFoldDB" id="A0A934I9J5"/>
<evidence type="ECO:0000313" key="2">
    <source>
        <dbReference type="EMBL" id="MBI9113715.1"/>
    </source>
</evidence>